<dbReference type="STRING" id="1802555.A2755_00455"/>
<dbReference type="InterPro" id="IPR000238">
    <property type="entry name" value="RbfA"/>
</dbReference>
<dbReference type="GO" id="GO:0006364">
    <property type="term" value="P:rRNA processing"/>
    <property type="evidence" value="ECO:0007669"/>
    <property type="project" value="InterPro"/>
</dbReference>
<name>A0A1F8DT46_9BACT</name>
<evidence type="ECO:0000256" key="1">
    <source>
        <dbReference type="ARBA" id="ARBA00022517"/>
    </source>
</evidence>
<sequence>MSQFRKGRLESNIEHLLAKEIVKTLELQGQLITITNVSLDENMERATVHVEVFPESDKRAILDELGRKTKKLQHFLLKNIPIRKIPHLIFE</sequence>
<reference evidence="2 3" key="1">
    <citation type="journal article" date="2016" name="Nat. Commun.">
        <title>Thousands of microbial genomes shed light on interconnected biogeochemical processes in an aquifer system.</title>
        <authorList>
            <person name="Anantharaman K."/>
            <person name="Brown C.T."/>
            <person name="Hug L.A."/>
            <person name="Sharon I."/>
            <person name="Castelle C.J."/>
            <person name="Probst A.J."/>
            <person name="Thomas B.C."/>
            <person name="Singh A."/>
            <person name="Wilkins M.J."/>
            <person name="Karaoz U."/>
            <person name="Brodie E.L."/>
            <person name="Williams K.H."/>
            <person name="Hubbard S.S."/>
            <person name="Banfield J.F."/>
        </authorList>
    </citation>
    <scope>NUCLEOTIDE SEQUENCE [LARGE SCALE GENOMIC DNA]</scope>
</reference>
<dbReference type="Proteomes" id="UP000177029">
    <property type="component" value="Unassembled WGS sequence"/>
</dbReference>
<organism evidence="2 3">
    <name type="scientific">Candidatus Wolfebacteria bacterium RIFCSPHIGHO2_01_FULL_48_22</name>
    <dbReference type="NCBI Taxonomy" id="1802555"/>
    <lineage>
        <taxon>Bacteria</taxon>
        <taxon>Candidatus Wolfeibacteriota</taxon>
    </lineage>
</organism>
<keyword evidence="1" id="KW-0690">Ribosome biogenesis</keyword>
<dbReference type="Pfam" id="PF02033">
    <property type="entry name" value="RBFA"/>
    <property type="match status" value="1"/>
</dbReference>
<evidence type="ECO:0000313" key="2">
    <source>
        <dbReference type="EMBL" id="OGM91807.1"/>
    </source>
</evidence>
<proteinExistence type="predicted"/>
<protein>
    <recommendedName>
        <fullName evidence="4">Ribosome-binding factor A</fullName>
    </recommendedName>
</protein>
<accession>A0A1F8DT46</accession>
<dbReference type="AlphaFoldDB" id="A0A1F8DT46"/>
<dbReference type="InterPro" id="IPR015946">
    <property type="entry name" value="KH_dom-like_a/b"/>
</dbReference>
<dbReference type="SUPFAM" id="SSF89919">
    <property type="entry name" value="Ribosome-binding factor A, RbfA"/>
    <property type="match status" value="1"/>
</dbReference>
<dbReference type="EMBL" id="MGIP01000006">
    <property type="protein sequence ID" value="OGM91807.1"/>
    <property type="molecule type" value="Genomic_DNA"/>
</dbReference>
<gene>
    <name evidence="2" type="ORF">A2755_00455</name>
</gene>
<dbReference type="Gene3D" id="3.30.300.20">
    <property type="match status" value="1"/>
</dbReference>
<comment type="caution">
    <text evidence="2">The sequence shown here is derived from an EMBL/GenBank/DDBJ whole genome shotgun (WGS) entry which is preliminary data.</text>
</comment>
<evidence type="ECO:0000313" key="3">
    <source>
        <dbReference type="Proteomes" id="UP000177029"/>
    </source>
</evidence>
<dbReference type="InterPro" id="IPR023799">
    <property type="entry name" value="RbfA_dom_sf"/>
</dbReference>
<evidence type="ECO:0008006" key="4">
    <source>
        <dbReference type="Google" id="ProtNLM"/>
    </source>
</evidence>